<dbReference type="InterPro" id="IPR009057">
    <property type="entry name" value="Homeodomain-like_sf"/>
</dbReference>
<dbReference type="SUPFAM" id="SSF48498">
    <property type="entry name" value="Tetracyclin repressor-like, C-terminal domain"/>
    <property type="match status" value="1"/>
</dbReference>
<dbReference type="Pfam" id="PF00440">
    <property type="entry name" value="TetR_N"/>
    <property type="match status" value="1"/>
</dbReference>
<dbReference type="PROSITE" id="PS50977">
    <property type="entry name" value="HTH_TETR_2"/>
    <property type="match status" value="1"/>
</dbReference>
<dbReference type="PANTHER" id="PTHR30055:SF151">
    <property type="entry name" value="TRANSCRIPTIONAL REGULATORY PROTEIN"/>
    <property type="match status" value="1"/>
</dbReference>
<accession>A0ABW2CG12</accession>
<gene>
    <name evidence="7" type="ORF">ACFQKB_07095</name>
</gene>
<evidence type="ECO:0000259" key="6">
    <source>
        <dbReference type="PROSITE" id="PS50977"/>
    </source>
</evidence>
<feature type="domain" description="HTH tetR-type" evidence="6">
    <location>
        <begin position="25"/>
        <end position="85"/>
    </location>
</feature>
<proteinExistence type="predicted"/>
<keyword evidence="1" id="KW-0678">Repressor</keyword>
<dbReference type="InterPro" id="IPR004111">
    <property type="entry name" value="Repressor_TetR_C"/>
</dbReference>
<dbReference type="Gene3D" id="1.10.10.60">
    <property type="entry name" value="Homeodomain-like"/>
    <property type="match status" value="1"/>
</dbReference>
<dbReference type="Proteomes" id="UP001596380">
    <property type="component" value="Unassembled WGS sequence"/>
</dbReference>
<dbReference type="InterPro" id="IPR023772">
    <property type="entry name" value="DNA-bd_HTH_TetR-type_CS"/>
</dbReference>
<keyword evidence="8" id="KW-1185">Reference proteome</keyword>
<dbReference type="EMBL" id="JBHSXS010000003">
    <property type="protein sequence ID" value="MFC6879531.1"/>
    <property type="molecule type" value="Genomic_DNA"/>
</dbReference>
<keyword evidence="4" id="KW-0804">Transcription</keyword>
<evidence type="ECO:0000256" key="2">
    <source>
        <dbReference type="ARBA" id="ARBA00023015"/>
    </source>
</evidence>
<protein>
    <submittedName>
        <fullName evidence="7">TetR/AcrR family transcriptional regulator</fullName>
    </submittedName>
</protein>
<dbReference type="Pfam" id="PF02909">
    <property type="entry name" value="TetR_C_1"/>
    <property type="match status" value="1"/>
</dbReference>
<evidence type="ECO:0000313" key="7">
    <source>
        <dbReference type="EMBL" id="MFC6879531.1"/>
    </source>
</evidence>
<organism evidence="7 8">
    <name type="scientific">Actinomadura yumaensis</name>
    <dbReference type="NCBI Taxonomy" id="111807"/>
    <lineage>
        <taxon>Bacteria</taxon>
        <taxon>Bacillati</taxon>
        <taxon>Actinomycetota</taxon>
        <taxon>Actinomycetes</taxon>
        <taxon>Streptosporangiales</taxon>
        <taxon>Thermomonosporaceae</taxon>
        <taxon>Actinomadura</taxon>
    </lineage>
</organism>
<evidence type="ECO:0000256" key="4">
    <source>
        <dbReference type="ARBA" id="ARBA00023163"/>
    </source>
</evidence>
<dbReference type="SUPFAM" id="SSF46689">
    <property type="entry name" value="Homeodomain-like"/>
    <property type="match status" value="1"/>
</dbReference>
<reference evidence="8" key="1">
    <citation type="journal article" date="2019" name="Int. J. Syst. Evol. Microbiol.">
        <title>The Global Catalogue of Microorganisms (GCM) 10K type strain sequencing project: providing services to taxonomists for standard genome sequencing and annotation.</title>
        <authorList>
            <consortium name="The Broad Institute Genomics Platform"/>
            <consortium name="The Broad Institute Genome Sequencing Center for Infectious Disease"/>
            <person name="Wu L."/>
            <person name="Ma J."/>
        </authorList>
    </citation>
    <scope>NUCLEOTIDE SEQUENCE [LARGE SCALE GENOMIC DNA]</scope>
    <source>
        <strain evidence="8">JCM 3369</strain>
    </source>
</reference>
<keyword evidence="3 5" id="KW-0238">DNA-binding</keyword>
<dbReference type="InterPro" id="IPR050109">
    <property type="entry name" value="HTH-type_TetR-like_transc_reg"/>
</dbReference>
<dbReference type="InterPro" id="IPR001647">
    <property type="entry name" value="HTH_TetR"/>
</dbReference>
<sequence>MPQNTDPIADSVWLRPAKPKRGRPQLSREEIVAAAIELLDAEGLDGLSMRRLAAHLSAGATSAYFYVANKDELLELAVDEIMGEVRLPDVGAVGWRAAAASLAGDLRAVLLRHPWMVALLGVRPAIGPQAMRMSDRMVEVLTAAGFAGADLARASSLLTSHAIGAATGDVALRTATARAGKTPSELVGSLAPYVARTAAEYPHYAAWWGENGSLVIDPDDSFAFGLDRLLDGLQSWLDDH</sequence>
<name>A0ABW2CG12_9ACTN</name>
<dbReference type="PRINTS" id="PR00400">
    <property type="entry name" value="TETREPRESSOR"/>
</dbReference>
<keyword evidence="2" id="KW-0805">Transcription regulation</keyword>
<dbReference type="PROSITE" id="PS01081">
    <property type="entry name" value="HTH_TETR_1"/>
    <property type="match status" value="1"/>
</dbReference>
<evidence type="ECO:0000256" key="3">
    <source>
        <dbReference type="ARBA" id="ARBA00023125"/>
    </source>
</evidence>
<dbReference type="RefSeq" id="WP_160821517.1">
    <property type="nucleotide sequence ID" value="NZ_JBHSXS010000003.1"/>
</dbReference>
<evidence type="ECO:0000256" key="5">
    <source>
        <dbReference type="PROSITE-ProRule" id="PRU00335"/>
    </source>
</evidence>
<dbReference type="Gene3D" id="1.10.357.10">
    <property type="entry name" value="Tetracycline Repressor, domain 2"/>
    <property type="match status" value="1"/>
</dbReference>
<dbReference type="InterPro" id="IPR036271">
    <property type="entry name" value="Tet_transcr_reg_TetR-rel_C_sf"/>
</dbReference>
<evidence type="ECO:0000313" key="8">
    <source>
        <dbReference type="Proteomes" id="UP001596380"/>
    </source>
</evidence>
<feature type="DNA-binding region" description="H-T-H motif" evidence="5">
    <location>
        <begin position="48"/>
        <end position="67"/>
    </location>
</feature>
<evidence type="ECO:0000256" key="1">
    <source>
        <dbReference type="ARBA" id="ARBA00022491"/>
    </source>
</evidence>
<dbReference type="PANTHER" id="PTHR30055">
    <property type="entry name" value="HTH-TYPE TRANSCRIPTIONAL REGULATOR RUTR"/>
    <property type="match status" value="1"/>
</dbReference>
<dbReference type="InterPro" id="IPR003012">
    <property type="entry name" value="Tet_transcr_reg_TetR"/>
</dbReference>
<comment type="caution">
    <text evidence="7">The sequence shown here is derived from an EMBL/GenBank/DDBJ whole genome shotgun (WGS) entry which is preliminary data.</text>
</comment>